<dbReference type="PANTHER" id="PTHR45138:SF9">
    <property type="entry name" value="DIGUANYLATE CYCLASE DGCM-RELATED"/>
    <property type="match status" value="1"/>
</dbReference>
<dbReference type="RefSeq" id="WP_338449581.1">
    <property type="nucleotide sequence ID" value="NZ_CP137640.1"/>
</dbReference>
<keyword evidence="5 6" id="KW-0472">Membrane</keyword>
<dbReference type="GO" id="GO:0052621">
    <property type="term" value="F:diguanylate cyclase activity"/>
    <property type="evidence" value="ECO:0007669"/>
    <property type="project" value="UniProtKB-EC"/>
</dbReference>
<keyword evidence="9" id="KW-1185">Reference proteome</keyword>
<keyword evidence="3 6" id="KW-0812">Transmembrane</keyword>
<dbReference type="InterPro" id="IPR033479">
    <property type="entry name" value="dCache_1"/>
</dbReference>
<dbReference type="Proteomes" id="UP001357223">
    <property type="component" value="Chromosome"/>
</dbReference>
<comment type="subcellular location">
    <subcellularLocation>
        <location evidence="1">Cell membrane</location>
        <topology evidence="1">Multi-pass membrane protein</topology>
    </subcellularLocation>
</comment>
<proteinExistence type="predicted"/>
<dbReference type="Pfam" id="PF02743">
    <property type="entry name" value="dCache_1"/>
    <property type="match status" value="1"/>
</dbReference>
<reference evidence="8 9" key="1">
    <citation type="submission" date="2023-10" db="EMBL/GenBank/DDBJ databases">
        <title>Niallia locisalis sp.nov. isolated from a salt pond sample.</title>
        <authorList>
            <person name="Li X.-J."/>
            <person name="Dong L."/>
        </authorList>
    </citation>
    <scope>NUCLEOTIDE SEQUENCE [LARGE SCALE GENOMIC DNA]</scope>
    <source>
        <strain evidence="8 9">DSM 29761</strain>
    </source>
</reference>
<keyword evidence="2" id="KW-1003">Cell membrane</keyword>
<sequence>MSIKKGIKLKFAISLLAVFIVCSTTIVNWYLSVHALKDTLTENYLKNNYRYAKKVSLSTSDLFFNMQQNLGTLAKILGSKEFSQEDLDSWKEANAGYFNSLFTTDETGVVQLMTPPAISNNKGGVKPGVQITSDLMKQALKEQKPFVSDPYTAQTGNLVVLISYPIFNQTGTYQGVVDGTIYLESDSSLKRILNQHEFHDESSVFVVDRSGRIIYHPDSSRINESVGDHPLVQAVLQGKSGSAEIVNSRGIEYFSGYANVEQTGWGIIAQTPTSVIEQPLKELTKKIIIRSLPLLLLIYLLAWLFTNHLAKPINRLARYSEEAIQSNKPDYSIKHLDIKSQIYEVKQLYQHVQKHFQLLNTQIQQDGLTGLGNRRSFDLEISDLNLRKISFALIMIDIDNFKKINDKHGHLVGDDVLRFLSSIMADVTRKEDLCYRYGGEEFAILLRDKKVEDAYALAERLRLKLSYTPSPAGYPMTISLGISTRRKEDKFPEDIIKRADNALYQSKRTGKNKTTIYE</sequence>
<evidence type="ECO:0000256" key="2">
    <source>
        <dbReference type="ARBA" id="ARBA00022475"/>
    </source>
</evidence>
<dbReference type="SUPFAM" id="SSF55073">
    <property type="entry name" value="Nucleotide cyclase"/>
    <property type="match status" value="1"/>
</dbReference>
<dbReference type="Gene3D" id="3.30.70.270">
    <property type="match status" value="1"/>
</dbReference>
<evidence type="ECO:0000256" key="3">
    <source>
        <dbReference type="ARBA" id="ARBA00022692"/>
    </source>
</evidence>
<keyword evidence="8" id="KW-0548">Nucleotidyltransferase</keyword>
<evidence type="ECO:0000256" key="4">
    <source>
        <dbReference type="ARBA" id="ARBA00022989"/>
    </source>
</evidence>
<dbReference type="Pfam" id="PF00990">
    <property type="entry name" value="GGDEF"/>
    <property type="match status" value="1"/>
</dbReference>
<dbReference type="InterPro" id="IPR000160">
    <property type="entry name" value="GGDEF_dom"/>
</dbReference>
<accession>A0ABZ2CDU2</accession>
<keyword evidence="8" id="KW-0808">Transferase</keyword>
<dbReference type="EMBL" id="CP137640">
    <property type="protein sequence ID" value="WVX80650.1"/>
    <property type="molecule type" value="Genomic_DNA"/>
</dbReference>
<protein>
    <submittedName>
        <fullName evidence="8">Sensor domain-containing diguanylate cyclase</fullName>
        <ecNumber evidence="8">2.7.7.65</ecNumber>
    </submittedName>
</protein>
<dbReference type="CDD" id="cd12912">
    <property type="entry name" value="PDC2_MCP_like"/>
    <property type="match status" value="1"/>
</dbReference>
<evidence type="ECO:0000256" key="6">
    <source>
        <dbReference type="SAM" id="Phobius"/>
    </source>
</evidence>
<dbReference type="InterPro" id="IPR029787">
    <property type="entry name" value="Nucleotide_cyclase"/>
</dbReference>
<dbReference type="Gene3D" id="3.30.450.20">
    <property type="entry name" value="PAS domain"/>
    <property type="match status" value="1"/>
</dbReference>
<feature type="transmembrane region" description="Helical" evidence="6">
    <location>
        <begin position="287"/>
        <end position="306"/>
    </location>
</feature>
<dbReference type="SMART" id="SM00267">
    <property type="entry name" value="GGDEF"/>
    <property type="match status" value="1"/>
</dbReference>
<dbReference type="EC" id="2.7.7.65" evidence="8"/>
<evidence type="ECO:0000313" key="8">
    <source>
        <dbReference type="EMBL" id="WVX80650.1"/>
    </source>
</evidence>
<feature type="domain" description="GGDEF" evidence="7">
    <location>
        <begin position="389"/>
        <end position="518"/>
    </location>
</feature>
<evidence type="ECO:0000313" key="9">
    <source>
        <dbReference type="Proteomes" id="UP001357223"/>
    </source>
</evidence>
<dbReference type="NCBIfam" id="TIGR00254">
    <property type="entry name" value="GGDEF"/>
    <property type="match status" value="1"/>
</dbReference>
<dbReference type="PROSITE" id="PS50887">
    <property type="entry name" value="GGDEF"/>
    <property type="match status" value="1"/>
</dbReference>
<feature type="transmembrane region" description="Helical" evidence="6">
    <location>
        <begin position="12"/>
        <end position="31"/>
    </location>
</feature>
<dbReference type="CDD" id="cd18773">
    <property type="entry name" value="PDC1_HK_sensor"/>
    <property type="match status" value="1"/>
</dbReference>
<dbReference type="SUPFAM" id="SSF103190">
    <property type="entry name" value="Sensory domain-like"/>
    <property type="match status" value="1"/>
</dbReference>
<name>A0ABZ2CDU2_9BACI</name>
<organism evidence="8 9">
    <name type="scientific">Niallia oryzisoli</name>
    <dbReference type="NCBI Taxonomy" id="1737571"/>
    <lineage>
        <taxon>Bacteria</taxon>
        <taxon>Bacillati</taxon>
        <taxon>Bacillota</taxon>
        <taxon>Bacilli</taxon>
        <taxon>Bacillales</taxon>
        <taxon>Bacillaceae</taxon>
        <taxon>Niallia</taxon>
    </lineage>
</organism>
<keyword evidence="4 6" id="KW-1133">Transmembrane helix</keyword>
<dbReference type="Gene3D" id="6.10.340.10">
    <property type="match status" value="1"/>
</dbReference>
<evidence type="ECO:0000259" key="7">
    <source>
        <dbReference type="PROSITE" id="PS50887"/>
    </source>
</evidence>
<gene>
    <name evidence="8" type="ORF">R4Z09_25965</name>
</gene>
<evidence type="ECO:0000256" key="5">
    <source>
        <dbReference type="ARBA" id="ARBA00023136"/>
    </source>
</evidence>
<dbReference type="InterPro" id="IPR050469">
    <property type="entry name" value="Diguanylate_Cyclase"/>
</dbReference>
<dbReference type="PANTHER" id="PTHR45138">
    <property type="entry name" value="REGULATORY COMPONENTS OF SENSORY TRANSDUCTION SYSTEM"/>
    <property type="match status" value="1"/>
</dbReference>
<dbReference type="CDD" id="cd01949">
    <property type="entry name" value="GGDEF"/>
    <property type="match status" value="1"/>
</dbReference>
<dbReference type="InterPro" id="IPR029151">
    <property type="entry name" value="Sensor-like_sf"/>
</dbReference>
<evidence type="ECO:0000256" key="1">
    <source>
        <dbReference type="ARBA" id="ARBA00004651"/>
    </source>
</evidence>
<dbReference type="InterPro" id="IPR043128">
    <property type="entry name" value="Rev_trsase/Diguanyl_cyclase"/>
</dbReference>